<evidence type="ECO:0000256" key="1">
    <source>
        <dbReference type="ARBA" id="ARBA00011738"/>
    </source>
</evidence>
<dbReference type="OrthoDB" id="9804602at2"/>
<organism evidence="5 6">
    <name type="scientific">Methylobacterium terricola</name>
    <dbReference type="NCBI Taxonomy" id="2583531"/>
    <lineage>
        <taxon>Bacteria</taxon>
        <taxon>Pseudomonadati</taxon>
        <taxon>Pseudomonadota</taxon>
        <taxon>Alphaproteobacteria</taxon>
        <taxon>Hyphomicrobiales</taxon>
        <taxon>Methylobacteriaceae</taxon>
        <taxon>Methylobacterium</taxon>
    </lineage>
</organism>
<dbReference type="GO" id="GO:0000256">
    <property type="term" value="P:allantoin catabolic process"/>
    <property type="evidence" value="ECO:0007669"/>
    <property type="project" value="InterPro"/>
</dbReference>
<dbReference type="PANTHER" id="PTHR21221">
    <property type="entry name" value="UREIDOGLYCOLATE HYDROLASE"/>
    <property type="match status" value="1"/>
</dbReference>
<proteinExistence type="predicted"/>
<gene>
    <name evidence="5" type="ORF">FF100_18295</name>
</gene>
<dbReference type="SUPFAM" id="SSF51182">
    <property type="entry name" value="RmlC-like cupins"/>
    <property type="match status" value="1"/>
</dbReference>
<dbReference type="InterPro" id="IPR024060">
    <property type="entry name" value="Ureidoglycolate_lyase_dom_sf"/>
</dbReference>
<name>A0A5C4LDZ7_9HYPH</name>
<dbReference type="Proteomes" id="UP000305267">
    <property type="component" value="Unassembled WGS sequence"/>
</dbReference>
<dbReference type="Gene3D" id="2.60.120.480">
    <property type="entry name" value="Ureidoglycolate hydrolase"/>
    <property type="match status" value="1"/>
</dbReference>
<keyword evidence="3" id="KW-0456">Lyase</keyword>
<keyword evidence="2" id="KW-0659">Purine metabolism</keyword>
<comment type="caution">
    <text evidence="5">The sequence shown here is derived from an EMBL/GenBank/DDBJ whole genome shotgun (WGS) entry which is preliminary data.</text>
</comment>
<dbReference type="PANTHER" id="PTHR21221:SF1">
    <property type="entry name" value="UREIDOGLYCOLATE LYASE"/>
    <property type="match status" value="1"/>
</dbReference>
<dbReference type="GO" id="GO:0006144">
    <property type="term" value="P:purine nucleobase metabolic process"/>
    <property type="evidence" value="ECO:0007669"/>
    <property type="project" value="UniProtKB-KW"/>
</dbReference>
<dbReference type="EMBL" id="VDDA01000008">
    <property type="protein sequence ID" value="TNC11765.1"/>
    <property type="molecule type" value="Genomic_DNA"/>
</dbReference>
<sequence>MLAVGVEPLTASSFEPFGDVIAHAGDARRRFFPQVHDHTPEAGQASFWVSRVDDVGTLPLTVTLFERHPFSAQTFLPLTGARYLAIVAQSDDRGCPDPRTLRAFLAGPGQGVTYRRDVWHHGMTILDGPAQFAVLMHRTGRDDDDVFLDLARPVVVRPPRATAPGDDR</sequence>
<comment type="subunit">
    <text evidence="1">Homodimer.</text>
</comment>
<evidence type="ECO:0000313" key="6">
    <source>
        <dbReference type="Proteomes" id="UP000305267"/>
    </source>
</evidence>
<dbReference type="CDD" id="cd20298">
    <property type="entry name" value="cupin_UAH"/>
    <property type="match status" value="1"/>
</dbReference>
<keyword evidence="5" id="KW-0378">Hydrolase</keyword>
<keyword evidence="6" id="KW-1185">Reference proteome</keyword>
<reference evidence="5 6" key="1">
    <citation type="submission" date="2019-06" db="EMBL/GenBank/DDBJ databases">
        <title>Genome of Methylobacterium sp. 17Sr1-39.</title>
        <authorList>
            <person name="Seo T."/>
        </authorList>
    </citation>
    <scope>NUCLEOTIDE SEQUENCE [LARGE SCALE GENOMIC DNA]</scope>
    <source>
        <strain evidence="5 6">17Sr1-39</strain>
    </source>
</reference>
<dbReference type="GO" id="GO:0004848">
    <property type="term" value="F:ureidoglycolate hydrolase activity"/>
    <property type="evidence" value="ECO:0007669"/>
    <property type="project" value="InterPro"/>
</dbReference>
<comment type="catalytic activity">
    <reaction evidence="4">
        <text>(S)-ureidoglycolate = urea + glyoxylate</text>
        <dbReference type="Rhea" id="RHEA:11304"/>
        <dbReference type="ChEBI" id="CHEBI:16199"/>
        <dbReference type="ChEBI" id="CHEBI:36655"/>
        <dbReference type="ChEBI" id="CHEBI:57296"/>
        <dbReference type="EC" id="4.3.2.3"/>
    </reaction>
</comment>
<evidence type="ECO:0000256" key="2">
    <source>
        <dbReference type="ARBA" id="ARBA00022631"/>
    </source>
</evidence>
<protein>
    <submittedName>
        <fullName evidence="5">Ureidoglycolate hydrolase</fullName>
    </submittedName>
</protein>
<evidence type="ECO:0000256" key="3">
    <source>
        <dbReference type="ARBA" id="ARBA00023239"/>
    </source>
</evidence>
<dbReference type="GO" id="GO:0050385">
    <property type="term" value="F:ureidoglycolate lyase activity"/>
    <property type="evidence" value="ECO:0007669"/>
    <property type="project" value="UniProtKB-EC"/>
</dbReference>
<dbReference type="InterPro" id="IPR047233">
    <property type="entry name" value="UAH_cupin"/>
</dbReference>
<evidence type="ECO:0000313" key="5">
    <source>
        <dbReference type="EMBL" id="TNC11765.1"/>
    </source>
</evidence>
<evidence type="ECO:0000256" key="4">
    <source>
        <dbReference type="ARBA" id="ARBA00047684"/>
    </source>
</evidence>
<accession>A0A5C4LDZ7</accession>
<dbReference type="AlphaFoldDB" id="A0A5C4LDZ7"/>
<dbReference type="Pfam" id="PF04115">
    <property type="entry name" value="Ureidogly_lyase"/>
    <property type="match status" value="1"/>
</dbReference>
<dbReference type="InterPro" id="IPR007247">
    <property type="entry name" value="Ureidogly_lyase"/>
</dbReference>
<dbReference type="InterPro" id="IPR011051">
    <property type="entry name" value="RmlC_Cupin_sf"/>
</dbReference>